<dbReference type="OrthoDB" id="2085859at2"/>
<evidence type="ECO:0000313" key="1">
    <source>
        <dbReference type="EMBL" id="RXS74804.1"/>
    </source>
</evidence>
<protein>
    <submittedName>
        <fullName evidence="1">Uncharacterized protein</fullName>
    </submittedName>
</protein>
<organism evidence="1 2">
    <name type="scientific">Blautia faecicola</name>
    <dbReference type="NCBI Taxonomy" id="2509240"/>
    <lineage>
        <taxon>Bacteria</taxon>
        <taxon>Bacillati</taxon>
        <taxon>Bacillota</taxon>
        <taxon>Clostridia</taxon>
        <taxon>Lachnospirales</taxon>
        <taxon>Lachnospiraceae</taxon>
        <taxon>Blautia</taxon>
    </lineage>
</organism>
<dbReference type="RefSeq" id="WP_129257378.1">
    <property type="nucleotide sequence ID" value="NZ_JBGKFY010000002.1"/>
</dbReference>
<comment type="caution">
    <text evidence="1">The sequence shown here is derived from an EMBL/GenBank/DDBJ whole genome shotgun (WGS) entry which is preliminary data.</text>
</comment>
<name>A0A4Q1RGN7_9FIRM</name>
<reference evidence="1 2" key="1">
    <citation type="submission" date="2019-01" db="EMBL/GenBank/DDBJ databases">
        <title>Blautia sp. nov. KGMB01111 isolated human feces.</title>
        <authorList>
            <person name="Park J.-E."/>
            <person name="Kim J.-S."/>
            <person name="Park S.-H."/>
        </authorList>
    </citation>
    <scope>NUCLEOTIDE SEQUENCE [LARGE SCALE GENOMIC DNA]</scope>
    <source>
        <strain evidence="1 2">KGMB01111</strain>
    </source>
</reference>
<evidence type="ECO:0000313" key="2">
    <source>
        <dbReference type="Proteomes" id="UP000290106"/>
    </source>
</evidence>
<dbReference type="Proteomes" id="UP000290106">
    <property type="component" value="Unassembled WGS sequence"/>
</dbReference>
<proteinExistence type="predicted"/>
<sequence length="111" mass="13117">MLKWSKNLYYGEQAKKKATRIRWRVEHRRPQYEVYLITLAQNPENQLEITEANQLLQKTVYRRCPEIIGIACGYGEALELVRQLAEATYRKQKNGDIRHYLSGQQEDEACT</sequence>
<keyword evidence="2" id="KW-1185">Reference proteome</keyword>
<dbReference type="AlphaFoldDB" id="A0A4Q1RGN7"/>
<accession>A0A4Q1RGN7</accession>
<dbReference type="EMBL" id="SDKC01000001">
    <property type="protein sequence ID" value="RXS74804.1"/>
    <property type="molecule type" value="Genomic_DNA"/>
</dbReference>
<gene>
    <name evidence="1" type="ORF">ETP43_05955</name>
</gene>